<evidence type="ECO:0000313" key="2">
    <source>
        <dbReference type="EMBL" id="CAK9025843.1"/>
    </source>
</evidence>
<dbReference type="PANTHER" id="PTHR46438">
    <property type="entry name" value="ALPHA/BETA-HYDROLASES SUPERFAMILY PROTEIN"/>
    <property type="match status" value="1"/>
</dbReference>
<name>A0ABP0KG88_9DINO</name>
<keyword evidence="3" id="KW-1185">Reference proteome</keyword>
<dbReference type="Proteomes" id="UP001642464">
    <property type="component" value="Unassembled WGS sequence"/>
</dbReference>
<proteinExistence type="predicted"/>
<dbReference type="SUPFAM" id="SSF53474">
    <property type="entry name" value="alpha/beta-Hydrolases"/>
    <property type="match status" value="1"/>
</dbReference>
<gene>
    <name evidence="2" type="ORF">SCF082_LOCUS17253</name>
</gene>
<evidence type="ECO:0000259" key="1">
    <source>
        <dbReference type="Pfam" id="PF12697"/>
    </source>
</evidence>
<dbReference type="InterPro" id="IPR029058">
    <property type="entry name" value="AB_hydrolase_fold"/>
</dbReference>
<dbReference type="Gene3D" id="3.40.50.1820">
    <property type="entry name" value="alpha/beta hydrolase"/>
    <property type="match status" value="1"/>
</dbReference>
<accession>A0ABP0KG88</accession>
<keyword evidence="2" id="KW-0378">Hydrolase</keyword>
<dbReference type="PANTHER" id="PTHR46438:SF2">
    <property type="entry name" value="ALPHA_BETA-HYDROLASES SUPERFAMILY PROTEIN"/>
    <property type="match status" value="1"/>
</dbReference>
<sequence length="174" mass="19323">MLTVCRFAELCTKGPRADPGPVQWLLQQVRRALASWAFYSTKLRIQPILEWVYVNGSQVDEDLVTSIRTPAEHPDALDAFTEVIQAGRRTQVSVFEALDAVPSSLPVLLIWGMQDPWMRPQRATAILSECAQRGIQCNLVEVEEAGHCPQDDAPAAVNDALVSWLEKQNELVAA</sequence>
<dbReference type="InterPro" id="IPR000073">
    <property type="entry name" value="AB_hydrolase_1"/>
</dbReference>
<dbReference type="Pfam" id="PF12697">
    <property type="entry name" value="Abhydrolase_6"/>
    <property type="match status" value="1"/>
</dbReference>
<protein>
    <submittedName>
        <fullName evidence="2">Chloroplastic (Pheophytin pheophorbide hydrolase) (Protein CO-REGULATED WITH NYE1)</fullName>
    </submittedName>
</protein>
<reference evidence="2 3" key="1">
    <citation type="submission" date="2024-02" db="EMBL/GenBank/DDBJ databases">
        <authorList>
            <person name="Chen Y."/>
            <person name="Shah S."/>
            <person name="Dougan E. K."/>
            <person name="Thang M."/>
            <person name="Chan C."/>
        </authorList>
    </citation>
    <scope>NUCLEOTIDE SEQUENCE [LARGE SCALE GENOMIC DNA]</scope>
</reference>
<dbReference type="EMBL" id="CAXAMM010011336">
    <property type="protein sequence ID" value="CAK9025843.1"/>
    <property type="molecule type" value="Genomic_DNA"/>
</dbReference>
<organism evidence="2 3">
    <name type="scientific">Durusdinium trenchii</name>
    <dbReference type="NCBI Taxonomy" id="1381693"/>
    <lineage>
        <taxon>Eukaryota</taxon>
        <taxon>Sar</taxon>
        <taxon>Alveolata</taxon>
        <taxon>Dinophyceae</taxon>
        <taxon>Suessiales</taxon>
        <taxon>Symbiodiniaceae</taxon>
        <taxon>Durusdinium</taxon>
    </lineage>
</organism>
<dbReference type="GO" id="GO:0016787">
    <property type="term" value="F:hydrolase activity"/>
    <property type="evidence" value="ECO:0007669"/>
    <property type="project" value="UniProtKB-KW"/>
</dbReference>
<comment type="caution">
    <text evidence="2">The sequence shown here is derived from an EMBL/GenBank/DDBJ whole genome shotgun (WGS) entry which is preliminary data.</text>
</comment>
<feature type="domain" description="AB hydrolase-1" evidence="1">
    <location>
        <begin position="19"/>
        <end position="160"/>
    </location>
</feature>
<evidence type="ECO:0000313" key="3">
    <source>
        <dbReference type="Proteomes" id="UP001642464"/>
    </source>
</evidence>